<keyword evidence="7" id="KW-0418">Kinase</keyword>
<keyword evidence="3" id="KW-0963">Cytoplasm</keyword>
<evidence type="ECO:0000256" key="4">
    <source>
        <dbReference type="ARBA" id="ARBA00022553"/>
    </source>
</evidence>
<evidence type="ECO:0000259" key="11">
    <source>
        <dbReference type="PROSITE" id="PS51094"/>
    </source>
</evidence>
<accession>A0A926EUM2</accession>
<evidence type="ECO:0000313" key="13">
    <source>
        <dbReference type="Proteomes" id="UP000601171"/>
    </source>
</evidence>
<evidence type="ECO:0000256" key="8">
    <source>
        <dbReference type="ARBA" id="ARBA00037387"/>
    </source>
</evidence>
<evidence type="ECO:0000313" key="12">
    <source>
        <dbReference type="EMBL" id="MBC8586644.1"/>
    </source>
</evidence>
<keyword evidence="13" id="KW-1185">Reference proteome</keyword>
<dbReference type="EMBL" id="JACRTG010000001">
    <property type="protein sequence ID" value="MBC8586644.1"/>
    <property type="molecule type" value="Genomic_DNA"/>
</dbReference>
<gene>
    <name evidence="12" type="ORF">H8707_00095</name>
</gene>
<evidence type="ECO:0000256" key="3">
    <source>
        <dbReference type="ARBA" id="ARBA00022490"/>
    </source>
</evidence>
<sequence length="142" mass="16327">MIEYKYIQVKDAIKDWKEAIRIGAKPLLEDNIISDNYIEQMINNVIKMGPYIVIAENIAIPHARPEDGAYKSAISILKLRDKVKFGEERQVNTIIVLASANDEKHIETLKKISNVLSDKTNYNKLINTESVAEIYNIWNHKD</sequence>
<dbReference type="CDD" id="cd00211">
    <property type="entry name" value="PTS_IIA_fru"/>
    <property type="match status" value="1"/>
</dbReference>
<dbReference type="AlphaFoldDB" id="A0A926EUM2"/>
<evidence type="ECO:0000256" key="10">
    <source>
        <dbReference type="ARBA" id="ARBA00042072"/>
    </source>
</evidence>
<dbReference type="GO" id="GO:0016301">
    <property type="term" value="F:kinase activity"/>
    <property type="evidence" value="ECO:0007669"/>
    <property type="project" value="UniProtKB-KW"/>
</dbReference>
<dbReference type="SUPFAM" id="SSF55804">
    <property type="entry name" value="Phoshotransferase/anion transport protein"/>
    <property type="match status" value="1"/>
</dbReference>
<dbReference type="PROSITE" id="PS51094">
    <property type="entry name" value="PTS_EIIA_TYPE_2"/>
    <property type="match status" value="1"/>
</dbReference>
<dbReference type="PANTHER" id="PTHR36203:SF1">
    <property type="entry name" value="ASCORBATE-SPECIFIC PTS SYSTEM EIIA COMPONENT"/>
    <property type="match status" value="1"/>
</dbReference>
<evidence type="ECO:0000256" key="7">
    <source>
        <dbReference type="ARBA" id="ARBA00022777"/>
    </source>
</evidence>
<feature type="domain" description="PTS EIIA type-2" evidence="11">
    <location>
        <begin position="1"/>
        <end position="141"/>
    </location>
</feature>
<dbReference type="Pfam" id="PF00359">
    <property type="entry name" value="PTS_EIIA_2"/>
    <property type="match status" value="1"/>
</dbReference>
<proteinExistence type="predicted"/>
<dbReference type="InterPro" id="IPR016152">
    <property type="entry name" value="PTrfase/Anion_transptr"/>
</dbReference>
<keyword evidence="4" id="KW-0597">Phosphoprotein</keyword>
<comment type="subcellular location">
    <subcellularLocation>
        <location evidence="1">Cytoplasm</location>
    </subcellularLocation>
</comment>
<dbReference type="Proteomes" id="UP000601171">
    <property type="component" value="Unassembled WGS sequence"/>
</dbReference>
<evidence type="ECO:0000256" key="2">
    <source>
        <dbReference type="ARBA" id="ARBA00022448"/>
    </source>
</evidence>
<comment type="function">
    <text evidence="8">The phosphoenolpyruvate-dependent sugar phosphotransferase system (sugar PTS), a major carbohydrate active transport system, catalyzes the phosphorylation of incoming sugar substrates concomitantly with their translocation across the cell membrane. The enzyme II UlaABC PTS system is involved in ascorbate transport.</text>
</comment>
<keyword evidence="2" id="KW-0813">Transport</keyword>
<dbReference type="InterPro" id="IPR002178">
    <property type="entry name" value="PTS_EIIA_type-2_dom"/>
</dbReference>
<comment type="caution">
    <text evidence="12">The sequence shown here is derived from an EMBL/GenBank/DDBJ whole genome shotgun (WGS) entry which is preliminary data.</text>
</comment>
<reference evidence="12" key="1">
    <citation type="submission" date="2020-08" db="EMBL/GenBank/DDBJ databases">
        <title>Genome public.</title>
        <authorList>
            <person name="Liu C."/>
            <person name="Sun Q."/>
        </authorList>
    </citation>
    <scope>NUCLEOTIDE SEQUENCE</scope>
    <source>
        <strain evidence="12">BX21</strain>
    </source>
</reference>
<keyword evidence="12" id="KW-0762">Sugar transport</keyword>
<evidence type="ECO:0000256" key="5">
    <source>
        <dbReference type="ARBA" id="ARBA00022679"/>
    </source>
</evidence>
<keyword evidence="5" id="KW-0808">Transferase</keyword>
<protein>
    <recommendedName>
        <fullName evidence="9">Ascorbate-specific PTS system EIIA component</fullName>
    </recommendedName>
    <alternativeName>
        <fullName evidence="10">Ascorbate-specific phosphotransferase enzyme IIA component</fullName>
    </alternativeName>
</protein>
<dbReference type="InterPro" id="IPR051351">
    <property type="entry name" value="Ascorbate-PTS_EIIA_comp"/>
</dbReference>
<keyword evidence="6" id="KW-0598">Phosphotransferase system</keyword>
<organism evidence="12 13">
    <name type="scientific">Paratissierella segnis</name>
    <dbReference type="NCBI Taxonomy" id="2763679"/>
    <lineage>
        <taxon>Bacteria</taxon>
        <taxon>Bacillati</taxon>
        <taxon>Bacillota</taxon>
        <taxon>Tissierellia</taxon>
        <taxon>Tissierellales</taxon>
        <taxon>Tissierellaceae</taxon>
        <taxon>Paratissierella</taxon>
    </lineage>
</organism>
<evidence type="ECO:0000256" key="1">
    <source>
        <dbReference type="ARBA" id="ARBA00004496"/>
    </source>
</evidence>
<dbReference type="RefSeq" id="WP_262428106.1">
    <property type="nucleotide sequence ID" value="NZ_JACRTG010000001.1"/>
</dbReference>
<evidence type="ECO:0000256" key="6">
    <source>
        <dbReference type="ARBA" id="ARBA00022683"/>
    </source>
</evidence>
<dbReference type="GO" id="GO:0009401">
    <property type="term" value="P:phosphoenolpyruvate-dependent sugar phosphotransferase system"/>
    <property type="evidence" value="ECO:0007669"/>
    <property type="project" value="UniProtKB-KW"/>
</dbReference>
<dbReference type="GO" id="GO:0005737">
    <property type="term" value="C:cytoplasm"/>
    <property type="evidence" value="ECO:0007669"/>
    <property type="project" value="UniProtKB-SubCell"/>
</dbReference>
<name>A0A926EUM2_9FIRM</name>
<dbReference type="Gene3D" id="3.40.930.10">
    <property type="entry name" value="Mannitol-specific EII, Chain A"/>
    <property type="match status" value="1"/>
</dbReference>
<evidence type="ECO:0000256" key="9">
    <source>
        <dbReference type="ARBA" id="ARBA00041175"/>
    </source>
</evidence>
<dbReference type="PANTHER" id="PTHR36203">
    <property type="entry name" value="ASCORBATE-SPECIFIC PTS SYSTEM EIIA COMPONENT"/>
    <property type="match status" value="1"/>
</dbReference>